<reference evidence="3" key="2">
    <citation type="journal article" date="2018" name="BMC Genomics">
        <title>Genomic insights into host adaptation between the wheat stripe rust pathogen (Puccinia striiformis f. sp. tritici) and the barley stripe rust pathogen (Puccinia striiformis f. sp. hordei).</title>
        <authorList>
            <person name="Xia C."/>
            <person name="Wang M."/>
            <person name="Yin C."/>
            <person name="Cornejo O.E."/>
            <person name="Hulbert S.H."/>
            <person name="Chen X."/>
        </authorList>
    </citation>
    <scope>NUCLEOTIDE SEQUENCE [LARGE SCALE GENOMIC DNA]</scope>
    <source>
        <strain evidence="3">93TX-2</strain>
    </source>
</reference>
<reference evidence="3" key="3">
    <citation type="journal article" date="2018" name="Mol. Plant Microbe Interact.">
        <title>Genome sequence resources for the wheat stripe rust pathogen (Puccinia striiformis f. sp. tritici) and the barley stripe rust pathogen (Puccinia striiformis f. sp. hordei).</title>
        <authorList>
            <person name="Xia C."/>
            <person name="Wang M."/>
            <person name="Yin C."/>
            <person name="Cornejo O.E."/>
            <person name="Hulbert S.H."/>
            <person name="Chen X."/>
        </authorList>
    </citation>
    <scope>NUCLEOTIDE SEQUENCE [LARGE SCALE GENOMIC DNA]</scope>
    <source>
        <strain evidence="3">93TX-2</strain>
    </source>
</reference>
<feature type="region of interest" description="Disordered" evidence="1">
    <location>
        <begin position="1"/>
        <end position="24"/>
    </location>
</feature>
<dbReference type="EMBL" id="PKSM01000369">
    <property type="protein sequence ID" value="POV96455.1"/>
    <property type="molecule type" value="Genomic_DNA"/>
</dbReference>
<dbReference type="AlphaFoldDB" id="A0A2S4UGN5"/>
<proteinExistence type="predicted"/>
<evidence type="ECO:0000313" key="2">
    <source>
        <dbReference type="EMBL" id="POV96455.1"/>
    </source>
</evidence>
<dbReference type="Proteomes" id="UP000238274">
    <property type="component" value="Unassembled WGS sequence"/>
</dbReference>
<sequence>MTNVVEHNRPHISTQSSKSKNLQLGSNLSYTPSFAKNLPALEMNSLVAMISKALILVLYASLAPDVYATVFKCPFGQTETCQDGSIVRLRNDTFYCNGGTPMCCAVIAVSPSFYLCNHPTSLETEPPSSKSPQGYNQCYAAQSA</sequence>
<evidence type="ECO:0000256" key="1">
    <source>
        <dbReference type="SAM" id="MobiDB-lite"/>
    </source>
</evidence>
<reference evidence="2 3" key="1">
    <citation type="submission" date="2017-12" db="EMBL/GenBank/DDBJ databases">
        <title>Gene loss provides genomic basis for host adaptation in cereal stripe rust fungi.</title>
        <authorList>
            <person name="Xia C."/>
        </authorList>
    </citation>
    <scope>NUCLEOTIDE SEQUENCE [LARGE SCALE GENOMIC DNA]</scope>
    <source>
        <strain evidence="2 3">93TX-2</strain>
    </source>
</reference>
<name>A0A2S4UGN5_9BASI</name>
<comment type="caution">
    <text evidence="2">The sequence shown here is derived from an EMBL/GenBank/DDBJ whole genome shotgun (WGS) entry which is preliminary data.</text>
</comment>
<dbReference type="VEuPathDB" id="FungiDB:PSTT_09235"/>
<organism evidence="2 3">
    <name type="scientific">Puccinia striiformis</name>
    <dbReference type="NCBI Taxonomy" id="27350"/>
    <lineage>
        <taxon>Eukaryota</taxon>
        <taxon>Fungi</taxon>
        <taxon>Dikarya</taxon>
        <taxon>Basidiomycota</taxon>
        <taxon>Pucciniomycotina</taxon>
        <taxon>Pucciniomycetes</taxon>
        <taxon>Pucciniales</taxon>
        <taxon>Pucciniaceae</taxon>
        <taxon>Puccinia</taxon>
    </lineage>
</organism>
<protein>
    <submittedName>
        <fullName evidence="2">Uncharacterized protein</fullName>
    </submittedName>
</protein>
<dbReference type="VEuPathDB" id="FungiDB:PSHT_15119"/>
<gene>
    <name evidence="2" type="ORF">PSHT_15119</name>
</gene>
<evidence type="ECO:0000313" key="3">
    <source>
        <dbReference type="Proteomes" id="UP000238274"/>
    </source>
</evidence>
<keyword evidence="3" id="KW-1185">Reference proteome</keyword>
<accession>A0A2S4UGN5</accession>